<sequence>MTLIPTKQGGVERLCGKNVLAQALNDLFEVNEELGKEYFVSEVQFVRSDTKPLSVYVFLVREIIKRFESNSEFVLL</sequence>
<accession>A0ABQ0A8U8</accession>
<keyword evidence="2" id="KW-1185">Reference proteome</keyword>
<protein>
    <submittedName>
        <fullName evidence="1">Uncharacterized protein</fullName>
    </submittedName>
</protein>
<gene>
    <name evidence="1" type="ORF">NBRC116591_17890</name>
</gene>
<evidence type="ECO:0000313" key="1">
    <source>
        <dbReference type="EMBL" id="GAA6167978.1"/>
    </source>
</evidence>
<name>A0ABQ0A8U8_9GAMM</name>
<dbReference type="Proteomes" id="UP001465153">
    <property type="component" value="Unassembled WGS sequence"/>
</dbReference>
<organism evidence="1 2">
    <name type="scientific">Sessilibacter corallicola</name>
    <dbReference type="NCBI Taxonomy" id="2904075"/>
    <lineage>
        <taxon>Bacteria</taxon>
        <taxon>Pseudomonadati</taxon>
        <taxon>Pseudomonadota</taxon>
        <taxon>Gammaproteobacteria</taxon>
        <taxon>Cellvibrionales</taxon>
        <taxon>Cellvibrionaceae</taxon>
        <taxon>Sessilibacter</taxon>
    </lineage>
</organism>
<evidence type="ECO:0000313" key="2">
    <source>
        <dbReference type="Proteomes" id="UP001465153"/>
    </source>
</evidence>
<dbReference type="EMBL" id="BAABWN010000005">
    <property type="protein sequence ID" value="GAA6167978.1"/>
    <property type="molecule type" value="Genomic_DNA"/>
</dbReference>
<comment type="caution">
    <text evidence="1">The sequence shown here is derived from an EMBL/GenBank/DDBJ whole genome shotgun (WGS) entry which is preliminary data.</text>
</comment>
<proteinExistence type="predicted"/>
<reference evidence="1 2" key="1">
    <citation type="submission" date="2024-04" db="EMBL/GenBank/DDBJ databases">
        <title>Draft genome sequence of Sessilibacter corallicola NBRC 116591.</title>
        <authorList>
            <person name="Miyakawa T."/>
            <person name="Kusuya Y."/>
            <person name="Miura T."/>
        </authorList>
    </citation>
    <scope>NUCLEOTIDE SEQUENCE [LARGE SCALE GENOMIC DNA]</scope>
    <source>
        <strain evidence="1 2">KU-00831-HH</strain>
    </source>
</reference>